<keyword evidence="1" id="KW-1133">Transmembrane helix</keyword>
<dbReference type="RefSeq" id="XP_066650044.1">
    <property type="nucleotide sequence ID" value="XM_066794263.1"/>
</dbReference>
<dbReference type="Proteomes" id="UP001360953">
    <property type="component" value="Unassembled WGS sequence"/>
</dbReference>
<organism evidence="2 3">
    <name type="scientific">Phyllosticta citribraziliensis</name>
    <dbReference type="NCBI Taxonomy" id="989973"/>
    <lineage>
        <taxon>Eukaryota</taxon>
        <taxon>Fungi</taxon>
        <taxon>Dikarya</taxon>
        <taxon>Ascomycota</taxon>
        <taxon>Pezizomycotina</taxon>
        <taxon>Dothideomycetes</taxon>
        <taxon>Dothideomycetes incertae sedis</taxon>
        <taxon>Botryosphaeriales</taxon>
        <taxon>Phyllostictaceae</taxon>
        <taxon>Phyllosticta</taxon>
    </lineage>
</organism>
<keyword evidence="1" id="KW-0812">Transmembrane</keyword>
<protein>
    <submittedName>
        <fullName evidence="2">Uncharacterized protein</fullName>
    </submittedName>
</protein>
<evidence type="ECO:0000256" key="1">
    <source>
        <dbReference type="SAM" id="Phobius"/>
    </source>
</evidence>
<sequence>MAWQDTTQAQANVLQIPNSMFPRSVSQLVRRTHPCAGGRQVASPIHLLGSGRSSCHLTASMSASMGPGLSGAGRFLRSGNSHCFGCYALVCPDFTLGETFSFTLDLHFFSVQALCFLVFYSVSISFLLHMSPAPEMKKKGGVASSPPNCIHHLRTHACMHACISTQLAATGPTAGDFCCVVGLHRPPSAPHPHQSRGLTRTPASGNCSLSPAGIEAETYSFSAGDDADAAVDPTLLLWRDARSGIIRSNALHRTSRVVRREQFPTFAQ</sequence>
<evidence type="ECO:0000313" key="3">
    <source>
        <dbReference type="Proteomes" id="UP001360953"/>
    </source>
</evidence>
<feature type="transmembrane region" description="Helical" evidence="1">
    <location>
        <begin position="106"/>
        <end position="128"/>
    </location>
</feature>
<comment type="caution">
    <text evidence="2">The sequence shown here is derived from an EMBL/GenBank/DDBJ whole genome shotgun (WGS) entry which is preliminary data.</text>
</comment>
<gene>
    <name evidence="2" type="ORF">J3D65DRAFT_172100</name>
</gene>
<dbReference type="GeneID" id="92027169"/>
<name>A0ABR1L4F4_9PEZI</name>
<accession>A0ABR1L4F4</accession>
<proteinExistence type="predicted"/>
<keyword evidence="3" id="KW-1185">Reference proteome</keyword>
<dbReference type="EMBL" id="JBBPEH010000016">
    <property type="protein sequence ID" value="KAK7529594.1"/>
    <property type="molecule type" value="Genomic_DNA"/>
</dbReference>
<reference evidence="2 3" key="1">
    <citation type="submission" date="2024-04" db="EMBL/GenBank/DDBJ databases">
        <title>Phyllosticta paracitricarpa is synonymous to the EU quarantine fungus P. citricarpa based on phylogenomic analyses.</title>
        <authorList>
            <consortium name="Lawrence Berkeley National Laboratory"/>
            <person name="Van ingen-buijs V.A."/>
            <person name="Van westerhoven A.C."/>
            <person name="Haridas S."/>
            <person name="Skiadas P."/>
            <person name="Martin F."/>
            <person name="Groenewald J.Z."/>
            <person name="Crous P.W."/>
            <person name="Seidl M.F."/>
        </authorList>
    </citation>
    <scope>NUCLEOTIDE SEQUENCE [LARGE SCALE GENOMIC DNA]</scope>
    <source>
        <strain evidence="2 3">CPC 17464</strain>
    </source>
</reference>
<evidence type="ECO:0000313" key="2">
    <source>
        <dbReference type="EMBL" id="KAK7529594.1"/>
    </source>
</evidence>
<keyword evidence="1" id="KW-0472">Membrane</keyword>